<sequence>MRSSRQPATVPYPENQDTCITLASISQTWKTHPSLVFGPIIIYPPAFLWQCIAQSHLSTKDPHLQLSASNKNAPHVSIHFFSPPSLFRQHRLQKSQTWLRNHLTLENTYILQIPITSWNGSI</sequence>
<proteinExistence type="predicted"/>
<evidence type="ECO:0000313" key="1">
    <source>
        <dbReference type="EMBL" id="BAT93338.1"/>
    </source>
</evidence>
<gene>
    <name evidence="1" type="primary">Vigan.07G228500</name>
    <name evidence="1" type="ORF">VIGAN_07228500</name>
</gene>
<protein>
    <submittedName>
        <fullName evidence="1">Uncharacterized protein</fullName>
    </submittedName>
</protein>
<dbReference type="EMBL" id="AP015040">
    <property type="protein sequence ID" value="BAT93338.1"/>
    <property type="molecule type" value="Genomic_DNA"/>
</dbReference>
<keyword evidence="2" id="KW-1185">Reference proteome</keyword>
<reference evidence="1 2" key="1">
    <citation type="journal article" date="2015" name="Sci. Rep.">
        <title>The power of single molecule real-time sequencing technology in the de novo assembly of a eukaryotic genome.</title>
        <authorList>
            <person name="Sakai H."/>
            <person name="Naito K."/>
            <person name="Ogiso-Tanaka E."/>
            <person name="Takahashi Y."/>
            <person name="Iseki K."/>
            <person name="Muto C."/>
            <person name="Satou K."/>
            <person name="Teruya K."/>
            <person name="Shiroma A."/>
            <person name="Shimoji M."/>
            <person name="Hirano T."/>
            <person name="Itoh T."/>
            <person name="Kaga A."/>
            <person name="Tomooka N."/>
        </authorList>
    </citation>
    <scope>NUCLEOTIDE SEQUENCE [LARGE SCALE GENOMIC DNA]</scope>
    <source>
        <strain evidence="2">cv. Shumari</strain>
    </source>
</reference>
<name>A0A0S3SKE9_PHAAN</name>
<evidence type="ECO:0000313" key="2">
    <source>
        <dbReference type="Proteomes" id="UP000291084"/>
    </source>
</evidence>
<dbReference type="Proteomes" id="UP000291084">
    <property type="component" value="Chromosome 7"/>
</dbReference>
<dbReference type="AlphaFoldDB" id="A0A0S3SKE9"/>
<organism evidence="1 2">
    <name type="scientific">Vigna angularis var. angularis</name>
    <dbReference type="NCBI Taxonomy" id="157739"/>
    <lineage>
        <taxon>Eukaryota</taxon>
        <taxon>Viridiplantae</taxon>
        <taxon>Streptophyta</taxon>
        <taxon>Embryophyta</taxon>
        <taxon>Tracheophyta</taxon>
        <taxon>Spermatophyta</taxon>
        <taxon>Magnoliopsida</taxon>
        <taxon>eudicotyledons</taxon>
        <taxon>Gunneridae</taxon>
        <taxon>Pentapetalae</taxon>
        <taxon>rosids</taxon>
        <taxon>fabids</taxon>
        <taxon>Fabales</taxon>
        <taxon>Fabaceae</taxon>
        <taxon>Papilionoideae</taxon>
        <taxon>50 kb inversion clade</taxon>
        <taxon>NPAAA clade</taxon>
        <taxon>indigoferoid/millettioid clade</taxon>
        <taxon>Phaseoleae</taxon>
        <taxon>Vigna</taxon>
    </lineage>
</organism>
<accession>A0A0S3SKE9</accession>